<feature type="region of interest" description="Disordered" evidence="1">
    <location>
        <begin position="143"/>
        <end position="162"/>
    </location>
</feature>
<accession>A0A1A0HJC0</accession>
<dbReference type="GeneID" id="30026996"/>
<proteinExistence type="predicted"/>
<dbReference type="RefSeq" id="XP_018714463.1">
    <property type="nucleotide sequence ID" value="XM_018854020.1"/>
</dbReference>
<feature type="region of interest" description="Disordered" evidence="1">
    <location>
        <begin position="18"/>
        <end position="40"/>
    </location>
</feature>
<protein>
    <submittedName>
        <fullName evidence="2">Uncharacterized protein</fullName>
    </submittedName>
</protein>
<dbReference type="EMBL" id="LXTC01000001">
    <property type="protein sequence ID" value="OBA23982.1"/>
    <property type="molecule type" value="Genomic_DNA"/>
</dbReference>
<feature type="compositionally biased region" description="Polar residues" evidence="1">
    <location>
        <begin position="143"/>
        <end position="160"/>
    </location>
</feature>
<dbReference type="AlphaFoldDB" id="A0A1A0HJC0"/>
<evidence type="ECO:0000313" key="2">
    <source>
        <dbReference type="EMBL" id="OBA23982.1"/>
    </source>
</evidence>
<name>A0A1A0HJC0_9ASCO</name>
<gene>
    <name evidence="2" type="ORF">METBIDRAFT_115731</name>
</gene>
<reference evidence="2 3" key="1">
    <citation type="submission" date="2016-05" db="EMBL/GenBank/DDBJ databases">
        <title>Comparative genomics of biotechnologically important yeasts.</title>
        <authorList>
            <consortium name="DOE Joint Genome Institute"/>
            <person name="Riley R."/>
            <person name="Haridas S."/>
            <person name="Wolfe K.H."/>
            <person name="Lopes M.R."/>
            <person name="Hittinger C.T."/>
            <person name="Goker M."/>
            <person name="Salamov A."/>
            <person name="Wisecaver J."/>
            <person name="Long T.M."/>
            <person name="Aerts A.L."/>
            <person name="Barry K."/>
            <person name="Choi C."/>
            <person name="Clum A."/>
            <person name="Coughlan A.Y."/>
            <person name="Deshpande S."/>
            <person name="Douglass A.P."/>
            <person name="Hanson S.J."/>
            <person name="Klenk H.-P."/>
            <person name="LaButti K."/>
            <person name="Lapidus A."/>
            <person name="Lindquist E."/>
            <person name="Lipzen A."/>
            <person name="Meier-kolthoff J.P."/>
            <person name="Ohm R.A."/>
            <person name="Otillar R.P."/>
            <person name="Pangilinan J."/>
            <person name="Peng Y."/>
            <person name="Rokas A."/>
            <person name="Rosa C.A."/>
            <person name="Scheuner C."/>
            <person name="Sibirny A.A."/>
            <person name="Slot J.C."/>
            <person name="Stielow J.B."/>
            <person name="Sun H."/>
            <person name="Kurtzman C.P."/>
            <person name="Blackwell M."/>
            <person name="Grigoriev I.V."/>
            <person name="Jeffries T.W."/>
        </authorList>
    </citation>
    <scope>NUCLEOTIDE SEQUENCE [LARGE SCALE GENOMIC DNA]</scope>
    <source>
        <strain evidence="2 3">NRRL YB-4993</strain>
    </source>
</reference>
<organism evidence="2 3">
    <name type="scientific">Metschnikowia bicuspidata var. bicuspidata NRRL YB-4993</name>
    <dbReference type="NCBI Taxonomy" id="869754"/>
    <lineage>
        <taxon>Eukaryota</taxon>
        <taxon>Fungi</taxon>
        <taxon>Dikarya</taxon>
        <taxon>Ascomycota</taxon>
        <taxon>Saccharomycotina</taxon>
        <taxon>Pichiomycetes</taxon>
        <taxon>Metschnikowiaceae</taxon>
        <taxon>Metschnikowia</taxon>
    </lineage>
</organism>
<sequence length="476" mass="53467">MDKAVNIALLPIANPDESGWQIQGRKRRNSRERNGKRTDMGSLSDMVTFEKIRLHKPESTAPKSMLSNNPFLVLANIGEDDYQKPYSKRQCETVPVIRTLECPLYDETTRSSAFNFVDFEVGSHKVQIEETVANDKLDIAQDSAQASNQDSANDSAQTPVLNLKKVETPVELSATPEPDAFDAGWQVQGRKRRNRRIRPTENSVVTASESALKIPVVKPSFILNPFQLLSEIGDDDFQKPRPKRQRKKECITAALLESSKVDVVPILFSPAGLMEDLAEDNRNKATQCSTEKLLTTEILTTPLEENSSKDSAEKLSVITVDTTCDNNIDEKQARVSEPYQASGLPLDMSRKKNTATIHDDFDLSRLRRHLKHKRQTRSIPVSVSVKNDCYMPTFAPAYTCQFNSETTEQNEGWQVQRKRLLRGSRLLVNHSLHSSRAPSSTLGPVEKVSLLDSYGGMEPIPENIVILYKRKRTDGL</sequence>
<keyword evidence="3" id="KW-1185">Reference proteome</keyword>
<dbReference type="Proteomes" id="UP000092555">
    <property type="component" value="Unassembled WGS sequence"/>
</dbReference>
<evidence type="ECO:0000256" key="1">
    <source>
        <dbReference type="SAM" id="MobiDB-lite"/>
    </source>
</evidence>
<comment type="caution">
    <text evidence="2">The sequence shown here is derived from an EMBL/GenBank/DDBJ whole genome shotgun (WGS) entry which is preliminary data.</text>
</comment>
<evidence type="ECO:0000313" key="3">
    <source>
        <dbReference type="Proteomes" id="UP000092555"/>
    </source>
</evidence>